<feature type="compositionally biased region" description="Polar residues" evidence="3">
    <location>
        <begin position="142"/>
        <end position="151"/>
    </location>
</feature>
<dbReference type="SUPFAM" id="SSF52540">
    <property type="entry name" value="P-loop containing nucleoside triphosphate hydrolases"/>
    <property type="match status" value="2"/>
</dbReference>
<dbReference type="Pfam" id="PF25344">
    <property type="entry name" value="PH_LRR1"/>
    <property type="match status" value="1"/>
</dbReference>
<dbReference type="EMBL" id="HG994582">
    <property type="protein sequence ID" value="CAF2895774.1"/>
    <property type="molecule type" value="Genomic_DNA"/>
</dbReference>
<feature type="domain" description="AAA+ ATPase" evidence="4">
    <location>
        <begin position="182"/>
        <end position="446"/>
    </location>
</feature>
<feature type="region of interest" description="Disordered" evidence="3">
    <location>
        <begin position="142"/>
        <end position="167"/>
    </location>
</feature>
<dbReference type="Pfam" id="PF21530">
    <property type="entry name" value="Pif1_2B_dom"/>
    <property type="match status" value="1"/>
</dbReference>
<evidence type="ECO:0000256" key="1">
    <source>
        <dbReference type="ARBA" id="ARBA00023242"/>
    </source>
</evidence>
<dbReference type="GO" id="GO:0016787">
    <property type="term" value="F:hydrolase activity"/>
    <property type="evidence" value="ECO:0007669"/>
    <property type="project" value="UniProtKB-KW"/>
</dbReference>
<keyword evidence="6" id="KW-1185">Reference proteome</keyword>
<evidence type="ECO:0000259" key="4">
    <source>
        <dbReference type="SMART" id="SM00382"/>
    </source>
</evidence>
<dbReference type="EC" id="5.6.2.3" evidence="2"/>
<sequence>MTSSRKELEFPRLRATVRIEKNSNSETLKDASISLQRNEFRDLILRFETNKVSRKFPISPKNITVHRKFASEGKATIKLLDLKTVALVSNAPPRQLILFLKSFSSKLVASQGVAKSRERALASLLPNSLTDISPITLTDAQNLKKSGSSLPGATPDTPKSTRRRISPLLTPEQREVISVVSSGLNLFFTGGAGTGKSFIIRKIIGSLPPETTYVTASTGVAAHQIGGTTLHSFSGIPNYSVDVHKVAAQAEKKRGAAWRKCKILIIDEISMVDGRYFETLEAVARIIRNSDKPFGGIQLVLTGDFLQLPPVNESKGKSVFLKRQSDPGFISLLNNLRFGKCTSMITKTLIETGKKAFDTSDGICATRLCTHSADVDTINRLELKKLKNPSRIFKAIDTGSSAALSLVEKEIELKIGAQVMLTKNISISEGLVNGARGVVTQFEDTTGNPMIKFKSCGERRVTFEKWNYKCPSSGSLQTRQQLPLRLAWAFSIHKSQGMTLDFVQVSLSKVFEAGQAYVALSRAKDFSSLRESKTYDTDLLANKRKKEL</sequence>
<dbReference type="GO" id="GO:0000723">
    <property type="term" value="P:telomere maintenance"/>
    <property type="evidence" value="ECO:0007669"/>
    <property type="project" value="InterPro"/>
</dbReference>
<name>A0A7R8CQI6_LEPSM</name>
<dbReference type="InterPro" id="IPR003593">
    <property type="entry name" value="AAA+_ATPase"/>
</dbReference>
<keyword evidence="2" id="KW-0234">DNA repair</keyword>
<dbReference type="InterPro" id="IPR057437">
    <property type="entry name" value="PIF1/LRR1_PH"/>
</dbReference>
<comment type="cofactor">
    <cofactor evidence="2">
        <name>Mg(2+)</name>
        <dbReference type="ChEBI" id="CHEBI:18420"/>
    </cofactor>
</comment>
<dbReference type="PANTHER" id="PTHR47642:SF7">
    <property type="entry name" value="ATP-DEPENDENT DNA HELICASE PIF1"/>
    <property type="match status" value="1"/>
</dbReference>
<keyword evidence="2" id="KW-0227">DNA damage</keyword>
<evidence type="ECO:0000313" key="6">
    <source>
        <dbReference type="Proteomes" id="UP000675881"/>
    </source>
</evidence>
<dbReference type="InterPro" id="IPR049163">
    <property type="entry name" value="Pif1-like_2B_dom"/>
</dbReference>
<protein>
    <recommendedName>
        <fullName evidence="2">ATP-dependent DNA helicase</fullName>
        <ecNumber evidence="2">5.6.2.3</ecNumber>
    </recommendedName>
</protein>
<dbReference type="GO" id="GO:0006281">
    <property type="term" value="P:DNA repair"/>
    <property type="evidence" value="ECO:0007669"/>
    <property type="project" value="UniProtKB-KW"/>
</dbReference>
<organism evidence="5 6">
    <name type="scientific">Lepeophtheirus salmonis</name>
    <name type="common">Salmon louse</name>
    <name type="synonym">Caligus salmonis</name>
    <dbReference type="NCBI Taxonomy" id="72036"/>
    <lineage>
        <taxon>Eukaryota</taxon>
        <taxon>Metazoa</taxon>
        <taxon>Ecdysozoa</taxon>
        <taxon>Arthropoda</taxon>
        <taxon>Crustacea</taxon>
        <taxon>Multicrustacea</taxon>
        <taxon>Hexanauplia</taxon>
        <taxon>Copepoda</taxon>
        <taxon>Siphonostomatoida</taxon>
        <taxon>Caligidae</taxon>
        <taxon>Lepeophtheirus</taxon>
    </lineage>
</organism>
<dbReference type="InterPro" id="IPR051055">
    <property type="entry name" value="PIF1_helicase"/>
</dbReference>
<dbReference type="GO" id="GO:0005524">
    <property type="term" value="F:ATP binding"/>
    <property type="evidence" value="ECO:0007669"/>
    <property type="project" value="UniProtKB-KW"/>
</dbReference>
<keyword evidence="2" id="KW-0347">Helicase</keyword>
<dbReference type="GO" id="GO:0006310">
    <property type="term" value="P:DNA recombination"/>
    <property type="evidence" value="ECO:0007669"/>
    <property type="project" value="UniProtKB-KW"/>
</dbReference>
<dbReference type="Pfam" id="PF05970">
    <property type="entry name" value="PIF1"/>
    <property type="match status" value="1"/>
</dbReference>
<evidence type="ECO:0000256" key="3">
    <source>
        <dbReference type="SAM" id="MobiDB-lite"/>
    </source>
</evidence>
<comment type="similarity">
    <text evidence="2">Belongs to the helicase family.</text>
</comment>
<reference evidence="5" key="1">
    <citation type="submission" date="2021-02" db="EMBL/GenBank/DDBJ databases">
        <authorList>
            <person name="Bekaert M."/>
        </authorList>
    </citation>
    <scope>NUCLEOTIDE SEQUENCE</scope>
    <source>
        <strain evidence="5">IoA-00</strain>
    </source>
</reference>
<dbReference type="AlphaFoldDB" id="A0A7R8CQI6"/>
<dbReference type="InterPro" id="IPR027417">
    <property type="entry name" value="P-loop_NTPase"/>
</dbReference>
<keyword evidence="2 5" id="KW-0378">Hydrolase</keyword>
<dbReference type="CDD" id="cd18809">
    <property type="entry name" value="SF1_C_RecD"/>
    <property type="match status" value="1"/>
</dbReference>
<dbReference type="OrthoDB" id="6583552at2759"/>
<dbReference type="SMART" id="SM00382">
    <property type="entry name" value="AAA"/>
    <property type="match status" value="1"/>
</dbReference>
<proteinExistence type="inferred from homology"/>
<dbReference type="PANTHER" id="PTHR47642">
    <property type="entry name" value="ATP-DEPENDENT DNA HELICASE"/>
    <property type="match status" value="1"/>
</dbReference>
<keyword evidence="2" id="KW-0547">Nucleotide-binding</keyword>
<dbReference type="GO" id="GO:0043139">
    <property type="term" value="F:5'-3' DNA helicase activity"/>
    <property type="evidence" value="ECO:0007669"/>
    <property type="project" value="UniProtKB-EC"/>
</dbReference>
<keyword evidence="2" id="KW-0233">DNA recombination</keyword>
<evidence type="ECO:0000256" key="2">
    <source>
        <dbReference type="RuleBase" id="RU363044"/>
    </source>
</evidence>
<keyword evidence="1" id="KW-0539">Nucleus</keyword>
<dbReference type="Gene3D" id="3.40.50.300">
    <property type="entry name" value="P-loop containing nucleotide triphosphate hydrolases"/>
    <property type="match status" value="2"/>
</dbReference>
<evidence type="ECO:0000313" key="5">
    <source>
        <dbReference type="EMBL" id="CAF2895774.1"/>
    </source>
</evidence>
<dbReference type="Proteomes" id="UP000675881">
    <property type="component" value="Chromosome 3"/>
</dbReference>
<accession>A0A7R8CQI6</accession>
<gene>
    <name evidence="5" type="ORF">LSAA_7200</name>
</gene>
<dbReference type="CDD" id="cd18037">
    <property type="entry name" value="DEXSc_Pif1_like"/>
    <property type="match status" value="1"/>
</dbReference>
<comment type="catalytic activity">
    <reaction evidence="2">
        <text>ATP + H2O = ADP + phosphate + H(+)</text>
        <dbReference type="Rhea" id="RHEA:13065"/>
        <dbReference type="ChEBI" id="CHEBI:15377"/>
        <dbReference type="ChEBI" id="CHEBI:15378"/>
        <dbReference type="ChEBI" id="CHEBI:30616"/>
        <dbReference type="ChEBI" id="CHEBI:43474"/>
        <dbReference type="ChEBI" id="CHEBI:456216"/>
        <dbReference type="EC" id="5.6.2.3"/>
    </reaction>
</comment>
<dbReference type="InterPro" id="IPR010285">
    <property type="entry name" value="DNA_helicase_pif1-like_DEAD"/>
</dbReference>
<dbReference type="FunFam" id="3.40.50.300:FF:003367">
    <property type="entry name" value="ATP-dependent DNA helicase PIF1"/>
    <property type="match status" value="1"/>
</dbReference>
<keyword evidence="2" id="KW-0067">ATP-binding</keyword>